<dbReference type="AlphaFoldDB" id="A0A0G4GNW6"/>
<dbReference type="PhylomeDB" id="A0A0G4GNW6"/>
<evidence type="ECO:0000313" key="2">
    <source>
        <dbReference type="Proteomes" id="UP000041254"/>
    </source>
</evidence>
<protein>
    <submittedName>
        <fullName evidence="1">Uncharacterized protein</fullName>
    </submittedName>
</protein>
<gene>
    <name evidence="1" type="ORF">Vbra_2302</name>
</gene>
<sequence>MGQKRCCVRSVVTVASAMTQPRPSSRSSDLDSPVINGEAVRCIFGDSRVRLLKVKDVGSLRVAARHHSLVDFPPNALRTRLTHSLHRIRLADGTRLDAVLAFDAQTVSEPRVLLAAMWLVEEQTWDEVTDILRLAAQCGRCTLPVWLTADDINRHASKTVYLAIPRVLAQLKMVGPYIDLSDGVTFQLFHHGNRLRAIKDQYGFEMTIDPSLPPNHPYQQHRQPHDPPVRSRIEYRSAGWRPQPLGLLGPLDYSSVSSFVKSIVLNHFVWTHQVNSTYRSVDRHVDNNRLHTIMPQSPHTPVEGCTTTASGRFSRDRFAYRRLVLTDASHSFLAWIEITEASALGVRVATTESAVSGVGGAWGGAFKDRFPQTTRLARAVLGAVISARIFGQ</sequence>
<evidence type="ECO:0000313" key="1">
    <source>
        <dbReference type="EMBL" id="CEM31864.1"/>
    </source>
</evidence>
<accession>A0A0G4GNW6</accession>
<proteinExistence type="predicted"/>
<name>A0A0G4GNW6_VITBC</name>
<reference evidence="1 2" key="1">
    <citation type="submission" date="2014-11" db="EMBL/GenBank/DDBJ databases">
        <authorList>
            <person name="Zhu J."/>
            <person name="Qi W."/>
            <person name="Song R."/>
        </authorList>
    </citation>
    <scope>NUCLEOTIDE SEQUENCE [LARGE SCALE GENOMIC DNA]</scope>
</reference>
<organism evidence="1 2">
    <name type="scientific">Vitrella brassicaformis (strain CCMP3155)</name>
    <dbReference type="NCBI Taxonomy" id="1169540"/>
    <lineage>
        <taxon>Eukaryota</taxon>
        <taxon>Sar</taxon>
        <taxon>Alveolata</taxon>
        <taxon>Colpodellida</taxon>
        <taxon>Vitrellaceae</taxon>
        <taxon>Vitrella</taxon>
    </lineage>
</organism>
<dbReference type="EMBL" id="CDMY01000738">
    <property type="protein sequence ID" value="CEM31864.1"/>
    <property type="molecule type" value="Genomic_DNA"/>
</dbReference>
<dbReference type="InParanoid" id="A0A0G4GNW6"/>
<keyword evidence="2" id="KW-1185">Reference proteome</keyword>
<dbReference type="Proteomes" id="UP000041254">
    <property type="component" value="Unassembled WGS sequence"/>
</dbReference>
<dbReference type="VEuPathDB" id="CryptoDB:Vbra_2302"/>